<organism evidence="6 7">
    <name type="scientific">Anaerofustis stercorihominis DSM 17244</name>
    <dbReference type="NCBI Taxonomy" id="445971"/>
    <lineage>
        <taxon>Bacteria</taxon>
        <taxon>Bacillati</taxon>
        <taxon>Bacillota</taxon>
        <taxon>Clostridia</taxon>
        <taxon>Eubacteriales</taxon>
        <taxon>Eubacteriaceae</taxon>
        <taxon>Anaerofustis</taxon>
    </lineage>
</organism>
<name>B1C6I8_9FIRM</name>
<dbReference type="PROSITE" id="PS00059">
    <property type="entry name" value="ADH_ZINC"/>
    <property type="match status" value="1"/>
</dbReference>
<accession>B1C6I8</accession>
<dbReference type="PANTHER" id="PTHR43401:SF2">
    <property type="entry name" value="L-THREONINE 3-DEHYDROGENASE"/>
    <property type="match status" value="1"/>
</dbReference>
<proteinExistence type="inferred from homology"/>
<dbReference type="InterPro" id="IPR013149">
    <property type="entry name" value="ADH-like_C"/>
</dbReference>
<dbReference type="PANTHER" id="PTHR43401">
    <property type="entry name" value="L-THREONINE 3-DEHYDROGENASE"/>
    <property type="match status" value="1"/>
</dbReference>
<keyword evidence="2 4" id="KW-0862">Zinc</keyword>
<gene>
    <name evidence="6" type="ORF">ANASTE_00328</name>
</gene>
<protein>
    <submittedName>
        <fullName evidence="6">GroES-like protein</fullName>
    </submittedName>
</protein>
<evidence type="ECO:0000259" key="5">
    <source>
        <dbReference type="SMART" id="SM00829"/>
    </source>
</evidence>
<comment type="caution">
    <text evidence="6">The sequence shown here is derived from an EMBL/GenBank/DDBJ whole genome shotgun (WGS) entry which is preliminary data.</text>
</comment>
<feature type="domain" description="Enoyl reductase (ER)" evidence="5">
    <location>
        <begin position="15"/>
        <end position="349"/>
    </location>
</feature>
<evidence type="ECO:0000313" key="7">
    <source>
        <dbReference type="Proteomes" id="UP000005178"/>
    </source>
</evidence>
<comment type="cofactor">
    <cofactor evidence="4">
        <name>Zn(2+)</name>
        <dbReference type="ChEBI" id="CHEBI:29105"/>
    </cofactor>
</comment>
<dbReference type="InterPro" id="IPR050129">
    <property type="entry name" value="Zn_alcohol_dh"/>
</dbReference>
<dbReference type="SMART" id="SM00829">
    <property type="entry name" value="PKS_ER"/>
    <property type="match status" value="1"/>
</dbReference>
<dbReference type="HOGENOM" id="CLU_026673_11_0_9"/>
<dbReference type="Proteomes" id="UP000005178">
    <property type="component" value="Unassembled WGS sequence"/>
</dbReference>
<dbReference type="SUPFAM" id="SSF51735">
    <property type="entry name" value="NAD(P)-binding Rossmann-fold domains"/>
    <property type="match status" value="1"/>
</dbReference>
<reference evidence="6" key="1">
    <citation type="submission" date="2008-01" db="EMBL/GenBank/DDBJ databases">
        <authorList>
            <person name="Fulton L."/>
            <person name="Clifton S."/>
            <person name="Fulton B."/>
            <person name="Xu J."/>
            <person name="Minx P."/>
            <person name="Pepin K.H."/>
            <person name="Johnson M."/>
            <person name="Thiruvilangam P."/>
            <person name="Bhonagiri V."/>
            <person name="Nash W.E."/>
            <person name="Mardis E.R."/>
            <person name="Wilson R.K."/>
        </authorList>
    </citation>
    <scope>NUCLEOTIDE SEQUENCE [LARGE SCALE GENOMIC DNA]</scope>
    <source>
        <strain evidence="6">DSM 17244</strain>
    </source>
</reference>
<dbReference type="InterPro" id="IPR013154">
    <property type="entry name" value="ADH-like_N"/>
</dbReference>
<dbReference type="InterPro" id="IPR002328">
    <property type="entry name" value="ADH_Zn_CS"/>
</dbReference>
<keyword evidence="1 4" id="KW-0479">Metal-binding</keyword>
<keyword evidence="7" id="KW-1185">Reference proteome</keyword>
<dbReference type="Gene3D" id="3.40.50.720">
    <property type="entry name" value="NAD(P)-binding Rossmann-like Domain"/>
    <property type="match status" value="1"/>
</dbReference>
<dbReference type="GO" id="GO:0008270">
    <property type="term" value="F:zinc ion binding"/>
    <property type="evidence" value="ECO:0007669"/>
    <property type="project" value="InterPro"/>
</dbReference>
<comment type="similarity">
    <text evidence="4">Belongs to the zinc-containing alcohol dehydrogenase family.</text>
</comment>
<sequence>MKEKKMSKMKRAVLYDPEDLRIEEAEIPVPGPGDVVIKNEISLTCGTDVKSYKRGYPLMTPPFPLGHEASGKVYAVGEGVTKFKVGDRVVSHNSAPCHECYYCKKGLHSMCEDLIINNSKNGAFAQYQLIPARIVKQNMFHIPDDMSYKQAALLEPFSCAVYGTANVPVEQGDYVVVNGCGPIGLMFIRLLYLKGARVIASDMSETRLETAKKLGAFDIVDISKVDDQIEAVKALTPEGRGVDVAVEATGLAKVWELTIQMARPGGFVLCFGGTKAGDTVTVDTKLLHYSQITIKGVFHTTPLYVNQAFELLKMHAIDEKDFVQNEYKLDDVEKALIEHSKGGVIKNFITYN</sequence>
<dbReference type="STRING" id="445971.ANASTE_00328"/>
<dbReference type="Pfam" id="PF08240">
    <property type="entry name" value="ADH_N"/>
    <property type="match status" value="1"/>
</dbReference>
<dbReference type="InterPro" id="IPR020843">
    <property type="entry name" value="ER"/>
</dbReference>
<dbReference type="Gene3D" id="3.90.180.10">
    <property type="entry name" value="Medium-chain alcohol dehydrogenases, catalytic domain"/>
    <property type="match status" value="1"/>
</dbReference>
<evidence type="ECO:0000313" key="6">
    <source>
        <dbReference type="EMBL" id="EDS73473.1"/>
    </source>
</evidence>
<dbReference type="SUPFAM" id="SSF50129">
    <property type="entry name" value="GroES-like"/>
    <property type="match status" value="1"/>
</dbReference>
<dbReference type="GO" id="GO:0016491">
    <property type="term" value="F:oxidoreductase activity"/>
    <property type="evidence" value="ECO:0007669"/>
    <property type="project" value="UniProtKB-KW"/>
</dbReference>
<evidence type="ECO:0000256" key="2">
    <source>
        <dbReference type="ARBA" id="ARBA00022833"/>
    </source>
</evidence>
<evidence type="ECO:0000256" key="1">
    <source>
        <dbReference type="ARBA" id="ARBA00022723"/>
    </source>
</evidence>
<reference evidence="6" key="2">
    <citation type="submission" date="2013-08" db="EMBL/GenBank/DDBJ databases">
        <title>Draft genome sequence of Anaerofustis stercorihominis (DSM 17244).</title>
        <authorList>
            <person name="Sudarsanam P."/>
            <person name="Ley R."/>
            <person name="Guruge J."/>
            <person name="Turnbaugh P.J."/>
            <person name="Mahowald M."/>
            <person name="Liep D."/>
            <person name="Gordon J."/>
        </authorList>
    </citation>
    <scope>NUCLEOTIDE SEQUENCE</scope>
    <source>
        <strain evidence="6">DSM 17244</strain>
    </source>
</reference>
<evidence type="ECO:0000256" key="4">
    <source>
        <dbReference type="RuleBase" id="RU361277"/>
    </source>
</evidence>
<keyword evidence="3" id="KW-0560">Oxidoreductase</keyword>
<evidence type="ECO:0000256" key="3">
    <source>
        <dbReference type="ARBA" id="ARBA00023002"/>
    </source>
</evidence>
<dbReference type="InterPro" id="IPR036291">
    <property type="entry name" value="NAD(P)-bd_dom_sf"/>
</dbReference>
<dbReference type="AlphaFoldDB" id="B1C6I8"/>
<dbReference type="EMBL" id="ABIL02000004">
    <property type="protein sequence ID" value="EDS73473.1"/>
    <property type="molecule type" value="Genomic_DNA"/>
</dbReference>
<dbReference type="eggNOG" id="COG1063">
    <property type="taxonomic scope" value="Bacteria"/>
</dbReference>
<dbReference type="Pfam" id="PF00107">
    <property type="entry name" value="ADH_zinc_N"/>
    <property type="match status" value="1"/>
</dbReference>
<dbReference type="InterPro" id="IPR011032">
    <property type="entry name" value="GroES-like_sf"/>
</dbReference>